<keyword evidence="3" id="KW-0808">Transferase</keyword>
<dbReference type="PROSITE" id="PS50237">
    <property type="entry name" value="HECT"/>
    <property type="match status" value="1"/>
</dbReference>
<evidence type="ECO:0000256" key="3">
    <source>
        <dbReference type="ARBA" id="ARBA00022679"/>
    </source>
</evidence>
<sequence>MATGRGSGQGWDLGRAVGPLLDPDSPSSRCFTLFAMVHHHLLQVVDDLEFYEECGTGGVFSLDEHRAIAAVCNSLVVRGLLAQGRGQKASLPRSKRLPDALRAAAALQAALHDRDARRSFAGADLWLAPLIAAGMRPEHLVEPAVLRALDAQTDAAAEVRDDVTALDPSSDSQPVSTPAAALAALVRIAPQCVPFEARVELLRALIRADRARLRLDLPPAEGGPFPVEFRVRRSHLREDGAGALLRLGESVKRRLSVQFVDAHGLPEAGIDMGGLQKEFLERFVAAVTDLRCGLFAQSGAAVFPSPLAGELEGGWPALEAAGVALGKALHEGVLLEVPLAPFFVRRLQGRAVPSEELHSLDADLYRSLLQLKTLDAATVDALDLDFTVESDHFGRKTCEELVPGGARVAVTAANRLQYIHCLAHWHLSRRLGPSAEVFTRGLKKVIPVAWLRLFTPAELNQLLGGGQSGRIDVDDLRRHTEYSGGYTERSSAVKAFWSCLEEMTAEERAAVLKFATSTSRPPLGGFQHLVPPFTIHKVASSASPLAIFGARDVDRLPTASTCTNTLKLPDFRRRSTLREKLLYAVQSGAGFDLS</sequence>
<dbReference type="PANTHER" id="PTHR45700">
    <property type="entry name" value="UBIQUITIN-PROTEIN LIGASE E3C"/>
    <property type="match status" value="1"/>
</dbReference>
<name>A0AAD9IJK6_PROWI</name>
<accession>A0AAD9IJK6</accession>
<dbReference type="EC" id="2.3.2.26" evidence="2"/>
<comment type="function">
    <text evidence="5">Probable E3 ubiquitin-protein ligase which mediates ubiquitination and subsequent proteasomal degradation of target proteins.</text>
</comment>
<reference evidence="9" key="1">
    <citation type="submission" date="2021-01" db="EMBL/GenBank/DDBJ databases">
        <authorList>
            <person name="Eckstrom K.M.E."/>
        </authorList>
    </citation>
    <scope>NUCLEOTIDE SEQUENCE</scope>
    <source>
        <strain evidence="9">UVCC 0001</strain>
    </source>
</reference>
<protein>
    <recommendedName>
        <fullName evidence="2">HECT-type E3 ubiquitin transferase</fullName>
        <ecNumber evidence="2">2.3.2.26</ecNumber>
    </recommendedName>
</protein>
<evidence type="ECO:0000256" key="5">
    <source>
        <dbReference type="ARBA" id="ARBA00057703"/>
    </source>
</evidence>
<organism evidence="9 10">
    <name type="scientific">Prototheca wickerhamii</name>
    <dbReference type="NCBI Taxonomy" id="3111"/>
    <lineage>
        <taxon>Eukaryota</taxon>
        <taxon>Viridiplantae</taxon>
        <taxon>Chlorophyta</taxon>
        <taxon>core chlorophytes</taxon>
        <taxon>Trebouxiophyceae</taxon>
        <taxon>Chlorellales</taxon>
        <taxon>Chlorellaceae</taxon>
        <taxon>Prototheca</taxon>
    </lineage>
</organism>
<comment type="catalytic activity">
    <reaction evidence="1">
        <text>S-ubiquitinyl-[E2 ubiquitin-conjugating enzyme]-L-cysteine + [acceptor protein]-L-lysine = [E2 ubiquitin-conjugating enzyme]-L-cysteine + N(6)-ubiquitinyl-[acceptor protein]-L-lysine.</text>
        <dbReference type="EC" id="2.3.2.26"/>
    </reaction>
</comment>
<evidence type="ECO:0000259" key="8">
    <source>
        <dbReference type="PROSITE" id="PS50237"/>
    </source>
</evidence>
<feature type="domain" description="HECT" evidence="8">
    <location>
        <begin position="247"/>
        <end position="594"/>
    </location>
</feature>
<evidence type="ECO:0000256" key="4">
    <source>
        <dbReference type="ARBA" id="ARBA00022786"/>
    </source>
</evidence>
<dbReference type="Pfam" id="PF00632">
    <property type="entry name" value="HECT"/>
    <property type="match status" value="1"/>
</dbReference>
<dbReference type="SUPFAM" id="SSF56204">
    <property type="entry name" value="Hect, E3 ligase catalytic domain"/>
    <property type="match status" value="1"/>
</dbReference>
<dbReference type="AlphaFoldDB" id="A0AAD9IJK6"/>
<dbReference type="GO" id="GO:0061630">
    <property type="term" value="F:ubiquitin protein ligase activity"/>
    <property type="evidence" value="ECO:0007669"/>
    <property type="project" value="UniProtKB-EC"/>
</dbReference>
<evidence type="ECO:0000313" key="9">
    <source>
        <dbReference type="EMBL" id="KAK2078400.1"/>
    </source>
</evidence>
<comment type="similarity">
    <text evidence="6">Belongs to the UPL family.</text>
</comment>
<keyword evidence="10" id="KW-1185">Reference proteome</keyword>
<dbReference type="CDD" id="cd00078">
    <property type="entry name" value="HECTc"/>
    <property type="match status" value="1"/>
</dbReference>
<dbReference type="Gene3D" id="3.30.2410.10">
    <property type="entry name" value="Hect, E3 ligase catalytic domain"/>
    <property type="match status" value="1"/>
</dbReference>
<evidence type="ECO:0000256" key="1">
    <source>
        <dbReference type="ARBA" id="ARBA00000885"/>
    </source>
</evidence>
<dbReference type="InterPro" id="IPR000569">
    <property type="entry name" value="HECT_dom"/>
</dbReference>
<comment type="caution">
    <text evidence="9">The sequence shown here is derived from an EMBL/GenBank/DDBJ whole genome shotgun (WGS) entry which is preliminary data.</text>
</comment>
<dbReference type="Gene3D" id="3.30.2160.10">
    <property type="entry name" value="Hect, E3 ligase catalytic domain"/>
    <property type="match status" value="1"/>
</dbReference>
<gene>
    <name evidence="9" type="ORF">QBZ16_003240</name>
</gene>
<keyword evidence="4 7" id="KW-0833">Ubl conjugation pathway</keyword>
<dbReference type="PANTHER" id="PTHR45700:SF2">
    <property type="entry name" value="UBIQUITIN-PROTEIN LIGASE E3C"/>
    <property type="match status" value="1"/>
</dbReference>
<dbReference type="GO" id="GO:0006511">
    <property type="term" value="P:ubiquitin-dependent protein catabolic process"/>
    <property type="evidence" value="ECO:0007669"/>
    <property type="project" value="TreeGrafter"/>
</dbReference>
<dbReference type="FunFam" id="3.30.2410.10:FF:000011">
    <property type="entry name" value="Putative Ubiquitin-protein ligase E3C"/>
    <property type="match status" value="1"/>
</dbReference>
<dbReference type="InterPro" id="IPR035983">
    <property type="entry name" value="Hect_E3_ubiquitin_ligase"/>
</dbReference>
<dbReference type="Proteomes" id="UP001255856">
    <property type="component" value="Unassembled WGS sequence"/>
</dbReference>
<evidence type="ECO:0000256" key="7">
    <source>
        <dbReference type="PROSITE-ProRule" id="PRU00104"/>
    </source>
</evidence>
<evidence type="ECO:0000313" key="10">
    <source>
        <dbReference type="Proteomes" id="UP001255856"/>
    </source>
</evidence>
<dbReference type="Gene3D" id="3.90.1750.10">
    <property type="entry name" value="Hect, E3 ligase catalytic domains"/>
    <property type="match status" value="1"/>
</dbReference>
<dbReference type="FunFam" id="3.30.2160.10:FF:000002">
    <property type="entry name" value="Putative Ubiquitin-protein ligase E3C"/>
    <property type="match status" value="1"/>
</dbReference>
<proteinExistence type="inferred from homology"/>
<dbReference type="InterPro" id="IPR044611">
    <property type="entry name" value="E3A/B/C-like"/>
</dbReference>
<dbReference type="SMART" id="SM00119">
    <property type="entry name" value="HECTc"/>
    <property type="match status" value="1"/>
</dbReference>
<evidence type="ECO:0000256" key="2">
    <source>
        <dbReference type="ARBA" id="ARBA00012485"/>
    </source>
</evidence>
<dbReference type="EMBL" id="JASFZW010000004">
    <property type="protein sequence ID" value="KAK2078400.1"/>
    <property type="molecule type" value="Genomic_DNA"/>
</dbReference>
<dbReference type="GO" id="GO:0000209">
    <property type="term" value="P:protein polyubiquitination"/>
    <property type="evidence" value="ECO:0007669"/>
    <property type="project" value="InterPro"/>
</dbReference>
<evidence type="ECO:0000256" key="6">
    <source>
        <dbReference type="ARBA" id="ARBA00061247"/>
    </source>
</evidence>
<feature type="active site" description="Glycyl thioester intermediate" evidence="7">
    <location>
        <position position="562"/>
    </location>
</feature>